<organism evidence="1 2">
    <name type="scientific">Sphingobacterium paucimobilis HER1398</name>
    <dbReference type="NCBI Taxonomy" id="1346330"/>
    <lineage>
        <taxon>Bacteria</taxon>
        <taxon>Pseudomonadati</taxon>
        <taxon>Bacteroidota</taxon>
        <taxon>Sphingobacteriia</taxon>
        <taxon>Sphingobacteriales</taxon>
        <taxon>Sphingobacteriaceae</taxon>
        <taxon>Sphingobacterium</taxon>
    </lineage>
</organism>
<evidence type="ECO:0000313" key="2">
    <source>
        <dbReference type="Proteomes" id="UP000016584"/>
    </source>
</evidence>
<dbReference type="EMBL" id="ATDL01000022">
    <property type="protein sequence ID" value="ERJ57445.1"/>
    <property type="molecule type" value="Genomic_DNA"/>
</dbReference>
<name>U2HQ81_9SPHI</name>
<dbReference type="Proteomes" id="UP000016584">
    <property type="component" value="Unassembled WGS sequence"/>
</dbReference>
<dbReference type="PATRIC" id="fig|1346330.5.peg.4180"/>
<reference evidence="1 2" key="1">
    <citation type="journal article" date="2013" name="Genome Announc.">
        <title>The Draft Genome Sequence of Sphingomonas paucimobilis Strain HER1398 (Proteobacteria), Host to the Giant PAU Phage, Indicates That It Is a Member of the Genus Sphingobacterium (Bacteroidetes).</title>
        <authorList>
            <person name="White R.A.III."/>
            <person name="Suttle C.A."/>
        </authorList>
    </citation>
    <scope>NUCLEOTIDE SEQUENCE [LARGE SCALE GENOMIC DNA]</scope>
    <source>
        <strain evidence="1 2">HER1398</strain>
    </source>
</reference>
<evidence type="ECO:0000313" key="1">
    <source>
        <dbReference type="EMBL" id="ERJ57445.1"/>
    </source>
</evidence>
<dbReference type="AlphaFoldDB" id="U2HQ81"/>
<accession>U2HQ81</accession>
<protein>
    <submittedName>
        <fullName evidence="1">Uncharacterized protein</fullName>
    </submittedName>
</protein>
<comment type="caution">
    <text evidence="1">The sequence shown here is derived from an EMBL/GenBank/DDBJ whole genome shotgun (WGS) entry which is preliminary data.</text>
</comment>
<proteinExistence type="predicted"/>
<sequence length="86" mass="10011">MGSPSQAYYCLAPALPIHAIMSKKPRLCIYPKDVEIILDLSPRQAFRRYQTVKDAYGKLKHQELTFREFADYYGLPLDDVYDKLQP</sequence>
<dbReference type="eggNOG" id="ENOG503150T">
    <property type="taxonomic scope" value="Bacteria"/>
</dbReference>
<gene>
    <name evidence="1" type="ORF">M472_01565</name>
</gene>
<keyword evidence="2" id="KW-1185">Reference proteome</keyword>